<evidence type="ECO:0000313" key="3">
    <source>
        <dbReference type="Proteomes" id="UP000017836"/>
    </source>
</evidence>
<keyword evidence="3" id="KW-1185">Reference proteome</keyword>
<sequence>MTEVEDGGVASDHEEEAVTTDTKTRKTFGEVRRERKCWRLDRRRVFSLVENLSLFFFLTNLSSGRVRNGFESKRDWGIGCWS</sequence>
<organism evidence="2 3">
    <name type="scientific">Amborella trichopoda</name>
    <dbReference type="NCBI Taxonomy" id="13333"/>
    <lineage>
        <taxon>Eukaryota</taxon>
        <taxon>Viridiplantae</taxon>
        <taxon>Streptophyta</taxon>
        <taxon>Embryophyta</taxon>
        <taxon>Tracheophyta</taxon>
        <taxon>Spermatophyta</taxon>
        <taxon>Magnoliopsida</taxon>
        <taxon>Amborellales</taxon>
        <taxon>Amborellaceae</taxon>
        <taxon>Amborella</taxon>
    </lineage>
</organism>
<proteinExistence type="predicted"/>
<gene>
    <name evidence="2" type="ORF">AMTR_s00014p00229180</name>
</gene>
<dbReference type="Proteomes" id="UP000017836">
    <property type="component" value="Unassembled WGS sequence"/>
</dbReference>
<evidence type="ECO:0000313" key="2">
    <source>
        <dbReference type="EMBL" id="ERN09164.1"/>
    </source>
</evidence>
<dbReference type="Gramene" id="ERN09164">
    <property type="protein sequence ID" value="ERN09164"/>
    <property type="gene ID" value="AMTR_s00014p00229180"/>
</dbReference>
<dbReference type="AlphaFoldDB" id="W1PN18"/>
<evidence type="ECO:0000256" key="1">
    <source>
        <dbReference type="SAM" id="MobiDB-lite"/>
    </source>
</evidence>
<protein>
    <submittedName>
        <fullName evidence="2">Uncharacterized protein</fullName>
    </submittedName>
</protein>
<name>W1PN18_AMBTC</name>
<dbReference type="HOGENOM" id="CLU_2561333_0_0_1"/>
<dbReference type="EMBL" id="KI393051">
    <property type="protein sequence ID" value="ERN09164.1"/>
    <property type="molecule type" value="Genomic_DNA"/>
</dbReference>
<reference evidence="3" key="1">
    <citation type="journal article" date="2013" name="Science">
        <title>The Amborella genome and the evolution of flowering plants.</title>
        <authorList>
            <consortium name="Amborella Genome Project"/>
        </authorList>
    </citation>
    <scope>NUCLEOTIDE SEQUENCE [LARGE SCALE GENOMIC DNA]</scope>
</reference>
<accession>W1PN18</accession>
<feature type="region of interest" description="Disordered" evidence="1">
    <location>
        <begin position="1"/>
        <end position="25"/>
    </location>
</feature>